<reference evidence="1" key="1">
    <citation type="submission" date="2018-01" db="EMBL/GenBank/DDBJ databases">
        <authorList>
            <person name="Mao J.F."/>
        </authorList>
    </citation>
    <scope>NUCLEOTIDE SEQUENCE</scope>
    <source>
        <strain evidence="1">Huo1</strain>
        <tissue evidence="1">Leaf</tissue>
    </source>
</reference>
<evidence type="ECO:0000313" key="2">
    <source>
        <dbReference type="Proteomes" id="UP000298416"/>
    </source>
</evidence>
<reference evidence="1" key="2">
    <citation type="submission" date="2020-08" db="EMBL/GenBank/DDBJ databases">
        <title>Plant Genome Project.</title>
        <authorList>
            <person name="Zhang R.-G."/>
        </authorList>
    </citation>
    <scope>NUCLEOTIDE SEQUENCE</scope>
    <source>
        <strain evidence="1">Huo1</strain>
        <tissue evidence="1">Leaf</tissue>
    </source>
</reference>
<name>A0A8X8WGY2_SALSN</name>
<gene>
    <name evidence="1" type="ORF">SASPL_145352</name>
</gene>
<keyword evidence="2" id="KW-1185">Reference proteome</keyword>
<sequence length="72" mass="8186">MDRDNVQRALRDRVAQQDALDESVRSKTAEVEALQGVVADLQCQNRNLKCIPFEAISVRNFVMMETEITGMM</sequence>
<organism evidence="1">
    <name type="scientific">Salvia splendens</name>
    <name type="common">Scarlet sage</name>
    <dbReference type="NCBI Taxonomy" id="180675"/>
    <lineage>
        <taxon>Eukaryota</taxon>
        <taxon>Viridiplantae</taxon>
        <taxon>Streptophyta</taxon>
        <taxon>Embryophyta</taxon>
        <taxon>Tracheophyta</taxon>
        <taxon>Spermatophyta</taxon>
        <taxon>Magnoliopsida</taxon>
        <taxon>eudicotyledons</taxon>
        <taxon>Gunneridae</taxon>
        <taxon>Pentapetalae</taxon>
        <taxon>asterids</taxon>
        <taxon>lamiids</taxon>
        <taxon>Lamiales</taxon>
        <taxon>Lamiaceae</taxon>
        <taxon>Nepetoideae</taxon>
        <taxon>Mentheae</taxon>
        <taxon>Salviinae</taxon>
        <taxon>Salvia</taxon>
        <taxon>Salvia subgen. Calosphace</taxon>
        <taxon>core Calosphace</taxon>
    </lineage>
</organism>
<dbReference type="Proteomes" id="UP000298416">
    <property type="component" value="Unassembled WGS sequence"/>
</dbReference>
<protein>
    <submittedName>
        <fullName evidence="1">Uncharacterized protein</fullName>
    </submittedName>
</protein>
<comment type="caution">
    <text evidence="1">The sequence shown here is derived from an EMBL/GenBank/DDBJ whole genome shotgun (WGS) entry which is preliminary data.</text>
</comment>
<proteinExistence type="predicted"/>
<accession>A0A8X8WGY2</accession>
<dbReference type="AlphaFoldDB" id="A0A8X8WGY2"/>
<dbReference type="EMBL" id="PNBA02000017">
    <property type="protein sequence ID" value="KAG6394762.1"/>
    <property type="molecule type" value="Genomic_DNA"/>
</dbReference>
<evidence type="ECO:0000313" key="1">
    <source>
        <dbReference type="EMBL" id="KAG6394762.1"/>
    </source>
</evidence>